<feature type="compositionally biased region" description="Low complexity" evidence="1">
    <location>
        <begin position="28"/>
        <end position="40"/>
    </location>
</feature>
<gene>
    <name evidence="2" type="ORF">PGLA1383_LOCUS43278</name>
</gene>
<sequence length="292" mass="31703">MELPSSATMGPFVASKLVQAMPVKAMDGSSSSRSTSTGSSPTERLTQCSPSFGMPAFDSAEGVGTQAFTSPKFWLEAATSDSLAGRSEFDFPAPLLVRENFDSFGVGAPPGLEHPGSEEPQDGEYVSRGARRSLRRSLNEGNVLPTMDYTVPSALPEFEYSPPRVFKNTVPDAAIQQAEASRARQRRQEFKKLQFSQEEEITNGRQTHSCHASCVCVPAGVSGQACDSAVQKTLRSTSQPARPAMSSRLPPSPSSLWPGTVRLRRCPLWCRRRHATLQHSVKAGYQFLSSRS</sequence>
<protein>
    <submittedName>
        <fullName evidence="2">Uncharacterized protein</fullName>
    </submittedName>
</protein>
<organism evidence="2 3">
    <name type="scientific">Polarella glacialis</name>
    <name type="common">Dinoflagellate</name>
    <dbReference type="NCBI Taxonomy" id="89957"/>
    <lineage>
        <taxon>Eukaryota</taxon>
        <taxon>Sar</taxon>
        <taxon>Alveolata</taxon>
        <taxon>Dinophyceae</taxon>
        <taxon>Suessiales</taxon>
        <taxon>Suessiaceae</taxon>
        <taxon>Polarella</taxon>
    </lineage>
</organism>
<feature type="region of interest" description="Disordered" evidence="1">
    <location>
        <begin position="107"/>
        <end position="132"/>
    </location>
</feature>
<dbReference type="Proteomes" id="UP000654075">
    <property type="component" value="Unassembled WGS sequence"/>
</dbReference>
<reference evidence="2" key="1">
    <citation type="submission" date="2021-02" db="EMBL/GenBank/DDBJ databases">
        <authorList>
            <person name="Dougan E. K."/>
            <person name="Rhodes N."/>
            <person name="Thang M."/>
            <person name="Chan C."/>
        </authorList>
    </citation>
    <scope>NUCLEOTIDE SEQUENCE</scope>
</reference>
<evidence type="ECO:0000313" key="2">
    <source>
        <dbReference type="EMBL" id="CAE8626342.1"/>
    </source>
</evidence>
<dbReference type="AlphaFoldDB" id="A0A813GMY3"/>
<feature type="region of interest" description="Disordered" evidence="1">
    <location>
        <begin position="23"/>
        <end position="53"/>
    </location>
</feature>
<dbReference type="EMBL" id="CAJNNV010028959">
    <property type="protein sequence ID" value="CAE8626342.1"/>
    <property type="molecule type" value="Genomic_DNA"/>
</dbReference>
<evidence type="ECO:0000256" key="1">
    <source>
        <dbReference type="SAM" id="MobiDB-lite"/>
    </source>
</evidence>
<comment type="caution">
    <text evidence="2">The sequence shown here is derived from an EMBL/GenBank/DDBJ whole genome shotgun (WGS) entry which is preliminary data.</text>
</comment>
<evidence type="ECO:0000313" key="3">
    <source>
        <dbReference type="Proteomes" id="UP000654075"/>
    </source>
</evidence>
<keyword evidence="3" id="KW-1185">Reference proteome</keyword>
<name>A0A813GMY3_POLGL</name>
<accession>A0A813GMY3</accession>
<proteinExistence type="predicted"/>
<feature type="compositionally biased region" description="Polar residues" evidence="1">
    <location>
        <begin position="41"/>
        <end position="50"/>
    </location>
</feature>